<name>A0A9X1VNR9_9FLAO</name>
<dbReference type="EMBL" id="JAKQYM010000009">
    <property type="protein sequence ID" value="MCI2229944.1"/>
    <property type="molecule type" value="Genomic_DNA"/>
</dbReference>
<accession>A0A9X1VNR9</accession>
<comment type="caution">
    <text evidence="1">The sequence shown here is derived from an EMBL/GenBank/DDBJ whole genome shotgun (WGS) entry which is preliminary data.</text>
</comment>
<organism evidence="1 2">
    <name type="scientific">Polaribacter marinus</name>
    <dbReference type="NCBI Taxonomy" id="2916838"/>
    <lineage>
        <taxon>Bacteria</taxon>
        <taxon>Pseudomonadati</taxon>
        <taxon>Bacteroidota</taxon>
        <taxon>Flavobacteriia</taxon>
        <taxon>Flavobacteriales</taxon>
        <taxon>Flavobacteriaceae</taxon>
    </lineage>
</organism>
<keyword evidence="2" id="KW-1185">Reference proteome</keyword>
<reference evidence="1" key="1">
    <citation type="submission" date="2022-02" db="EMBL/GenBank/DDBJ databases">
        <title>Polaribacter sp. MSW13, isolated from seawater.</title>
        <authorList>
            <person name="Kristyanto S."/>
            <person name="Jung J."/>
            <person name="Jeon C.O."/>
        </authorList>
    </citation>
    <scope>NUCLEOTIDE SEQUENCE</scope>
    <source>
        <strain evidence="1">MSW13</strain>
    </source>
</reference>
<evidence type="ECO:0000313" key="2">
    <source>
        <dbReference type="Proteomes" id="UP001139369"/>
    </source>
</evidence>
<proteinExistence type="predicted"/>
<evidence type="ECO:0000313" key="1">
    <source>
        <dbReference type="EMBL" id="MCI2229944.1"/>
    </source>
</evidence>
<dbReference type="AlphaFoldDB" id="A0A9X1VNR9"/>
<protein>
    <submittedName>
        <fullName evidence="1">Uncharacterized protein</fullName>
    </submittedName>
</protein>
<gene>
    <name evidence="1" type="ORF">MC378_12270</name>
</gene>
<dbReference type="Proteomes" id="UP001139369">
    <property type="component" value="Unassembled WGS sequence"/>
</dbReference>
<sequence length="175" mass="21003">MSFCTNQKLTKENALEILKRDFKQKCYQGLISDNIYYYGNYYQKVSKSNEEDIAEIHSYIMELKKQGCVTSVEDKPRYMQFTLTSKGKRYQSSKKDRIGKLFEVATSEIVSVLGISENKNTGTAIVKFRFKYKPSPFYNLRRYKYKFKHKDTCKDKFYEHEVEFIKFDDRWEIKK</sequence>